<evidence type="ECO:0000256" key="1">
    <source>
        <dbReference type="ARBA" id="ARBA00023002"/>
    </source>
</evidence>
<evidence type="ECO:0000313" key="4">
    <source>
        <dbReference type="EMBL" id="TLV02826.1"/>
    </source>
</evidence>
<dbReference type="PANTHER" id="PTHR43818:SF11">
    <property type="entry name" value="BCDNA.GH03377"/>
    <property type="match status" value="1"/>
</dbReference>
<dbReference type="SUPFAM" id="SSF55347">
    <property type="entry name" value="Glyceraldehyde-3-phosphate dehydrogenase-like, C-terminal domain"/>
    <property type="match status" value="1"/>
</dbReference>
<keyword evidence="5" id="KW-1185">Reference proteome</keyword>
<dbReference type="InterPro" id="IPR050463">
    <property type="entry name" value="Gfo/Idh/MocA_oxidrdct_glycsds"/>
</dbReference>
<dbReference type="Pfam" id="PF01408">
    <property type="entry name" value="GFO_IDH_MocA"/>
    <property type="match status" value="1"/>
</dbReference>
<dbReference type="PROSITE" id="PS51318">
    <property type="entry name" value="TAT"/>
    <property type="match status" value="1"/>
</dbReference>
<sequence length="467" mass="52019">MPNHSQNNRRDFIKKLSGGAMLAASPVHELLAGNAPKSTSHELPWLNQKIAANDQIQIACIGTGIMGMGDTRTALMVPGVKLMAVADVYDGHLVRAKELFGKDIQTTRDYSEILGRKDIDAIILATPDHLHSQIGIEALKAGKAVYCEKPMVHKIEQGYDMIKAQSDSKKTFQVGSQRVSSIVYAKVKELYKAGAIGELNFVEVYYDRHSAQGAWQYSIPPDASPQTVDWNRFLSNKAPKMPYDPLRFFRWRNYQDYGTGVAGDLFVHLFSGMHYILDSKGPTRIMTSGGLRYWKDGRDVPDVMVGIYDYPKTASHPAFNLTLRVNFADGSGGGSGFRFVGTDGQITLQGNTVTVKKKKMAKAPGYTIDTFPKELQDKFLAEYQAKYPSIPEMSDPEMEEYKAPNGYDDRLDHFALFFDAMRGNRTIIEDATFGLRAAGPALLSNKSYFESTVVHWNPDEMKIVKAV</sequence>
<dbReference type="InterPro" id="IPR006311">
    <property type="entry name" value="TAT_signal"/>
</dbReference>
<dbReference type="Gene3D" id="3.40.50.720">
    <property type="entry name" value="NAD(P)-binding Rossmann-like Domain"/>
    <property type="match status" value="1"/>
</dbReference>
<reference evidence="4 5" key="1">
    <citation type="submission" date="2019-05" db="EMBL/GenBank/DDBJ databases">
        <authorList>
            <person name="Qu J.-H."/>
        </authorList>
    </citation>
    <scope>NUCLEOTIDE SEQUENCE [LARGE SCALE GENOMIC DNA]</scope>
    <source>
        <strain evidence="4 5">T17</strain>
    </source>
</reference>
<dbReference type="PANTHER" id="PTHR43818">
    <property type="entry name" value="BCDNA.GH03377"/>
    <property type="match status" value="1"/>
</dbReference>
<dbReference type="OrthoDB" id="9763611at2"/>
<dbReference type="SUPFAM" id="SSF51735">
    <property type="entry name" value="NAD(P)-binding Rossmann-fold domains"/>
    <property type="match status" value="1"/>
</dbReference>
<comment type="caution">
    <text evidence="4">The sequence shown here is derived from an EMBL/GenBank/DDBJ whole genome shotgun (WGS) entry which is preliminary data.</text>
</comment>
<dbReference type="InterPro" id="IPR000683">
    <property type="entry name" value="Gfo/Idh/MocA-like_OxRdtase_N"/>
</dbReference>
<keyword evidence="1" id="KW-0560">Oxidoreductase</keyword>
<feature type="domain" description="Gfo/Idh/MocA-like oxidoreductase C-terminal" evidence="3">
    <location>
        <begin position="244"/>
        <end position="436"/>
    </location>
</feature>
<dbReference type="GO" id="GO:0000166">
    <property type="term" value="F:nucleotide binding"/>
    <property type="evidence" value="ECO:0007669"/>
    <property type="project" value="InterPro"/>
</dbReference>
<protein>
    <submittedName>
        <fullName evidence="4">Gfo/Idh/MocA family oxidoreductase</fullName>
    </submittedName>
</protein>
<dbReference type="Proteomes" id="UP000306402">
    <property type="component" value="Unassembled WGS sequence"/>
</dbReference>
<evidence type="ECO:0000259" key="3">
    <source>
        <dbReference type="Pfam" id="PF02894"/>
    </source>
</evidence>
<dbReference type="InterPro" id="IPR004104">
    <property type="entry name" value="Gfo/Idh/MocA-like_OxRdtase_C"/>
</dbReference>
<name>A0A5R9L2N9_9BACT</name>
<dbReference type="Pfam" id="PF02894">
    <property type="entry name" value="GFO_IDH_MocA_C"/>
    <property type="match status" value="1"/>
</dbReference>
<dbReference type="GO" id="GO:0016491">
    <property type="term" value="F:oxidoreductase activity"/>
    <property type="evidence" value="ECO:0007669"/>
    <property type="project" value="UniProtKB-KW"/>
</dbReference>
<organism evidence="4 5">
    <name type="scientific">Dyadobacter luticola</name>
    <dbReference type="NCBI Taxonomy" id="1979387"/>
    <lineage>
        <taxon>Bacteria</taxon>
        <taxon>Pseudomonadati</taxon>
        <taxon>Bacteroidota</taxon>
        <taxon>Cytophagia</taxon>
        <taxon>Cytophagales</taxon>
        <taxon>Spirosomataceae</taxon>
        <taxon>Dyadobacter</taxon>
    </lineage>
</organism>
<evidence type="ECO:0000313" key="5">
    <source>
        <dbReference type="Proteomes" id="UP000306402"/>
    </source>
</evidence>
<dbReference type="AlphaFoldDB" id="A0A5R9L2N9"/>
<dbReference type="EMBL" id="VCEJ01000002">
    <property type="protein sequence ID" value="TLV02826.1"/>
    <property type="molecule type" value="Genomic_DNA"/>
</dbReference>
<accession>A0A5R9L2N9</accession>
<dbReference type="InterPro" id="IPR036291">
    <property type="entry name" value="NAD(P)-bd_dom_sf"/>
</dbReference>
<dbReference type="RefSeq" id="WP_138364035.1">
    <property type="nucleotide sequence ID" value="NZ_VCEJ01000002.1"/>
</dbReference>
<gene>
    <name evidence="4" type="ORF">FEN17_04195</name>
</gene>
<evidence type="ECO:0000259" key="2">
    <source>
        <dbReference type="Pfam" id="PF01408"/>
    </source>
</evidence>
<dbReference type="Gene3D" id="3.30.360.10">
    <property type="entry name" value="Dihydrodipicolinate Reductase, domain 2"/>
    <property type="match status" value="1"/>
</dbReference>
<proteinExistence type="predicted"/>
<feature type="domain" description="Gfo/Idh/MocA-like oxidoreductase N-terminal" evidence="2">
    <location>
        <begin position="56"/>
        <end position="175"/>
    </location>
</feature>